<reference evidence="1" key="1">
    <citation type="submission" date="2021-01" db="EMBL/GenBank/DDBJ databases">
        <authorList>
            <consortium name="Genoscope - CEA"/>
            <person name="William W."/>
        </authorList>
    </citation>
    <scope>NUCLEOTIDE SEQUENCE</scope>
</reference>
<proteinExistence type="predicted"/>
<name>A0A816W7W2_BRANA</name>
<dbReference type="EMBL" id="HG994357">
    <property type="protein sequence ID" value="CAF2133922.1"/>
    <property type="molecule type" value="Genomic_DNA"/>
</dbReference>
<gene>
    <name evidence="1" type="ORF">DARMORV10_A03P67100.1</name>
</gene>
<feature type="non-terminal residue" evidence="1">
    <location>
        <position position="1"/>
    </location>
</feature>
<dbReference type="AlphaFoldDB" id="A0A816W7W2"/>
<protein>
    <submittedName>
        <fullName evidence="1">(rape) hypothetical protein</fullName>
    </submittedName>
</protein>
<accession>A0A816W7W2</accession>
<organism evidence="1">
    <name type="scientific">Brassica napus</name>
    <name type="common">Rape</name>
    <dbReference type="NCBI Taxonomy" id="3708"/>
    <lineage>
        <taxon>Eukaryota</taxon>
        <taxon>Viridiplantae</taxon>
        <taxon>Streptophyta</taxon>
        <taxon>Embryophyta</taxon>
        <taxon>Tracheophyta</taxon>
        <taxon>Spermatophyta</taxon>
        <taxon>Magnoliopsida</taxon>
        <taxon>eudicotyledons</taxon>
        <taxon>Gunneridae</taxon>
        <taxon>Pentapetalae</taxon>
        <taxon>rosids</taxon>
        <taxon>malvids</taxon>
        <taxon>Brassicales</taxon>
        <taxon>Brassicaceae</taxon>
        <taxon>Brassiceae</taxon>
        <taxon>Brassica</taxon>
    </lineage>
</organism>
<evidence type="ECO:0000313" key="1">
    <source>
        <dbReference type="EMBL" id="CAF2133922.1"/>
    </source>
</evidence>
<sequence length="56" mass="6411">MSSGIPKYEPIPPLFCIPRMSKLQAKIQCCLLGIGQLFPWNTILTISDYYYEIFPA</sequence>
<dbReference type="Proteomes" id="UP001295469">
    <property type="component" value="Chromosome A03"/>
</dbReference>